<dbReference type="PROSITE" id="PS51186">
    <property type="entry name" value="GNAT"/>
    <property type="match status" value="1"/>
</dbReference>
<sequence length="146" mass="16334">MTPAIVHLTARSDDLAEWLGRGETLHRVLRPQLPADYEGAMRTILAEGAEMALLHEAAVPRALAVFRAFHDTANGYRFYIDDLVTDPDCRSAGHGAALLGWCEAEARQRGCDRLTLESGTHRERAHRFYFREGLAITLFGFAKPLR</sequence>
<keyword evidence="2" id="KW-0808">Transferase</keyword>
<dbReference type="EMBL" id="CP000697">
    <property type="protein sequence ID" value="ABQ29867.1"/>
    <property type="molecule type" value="Genomic_DNA"/>
</dbReference>
<evidence type="ECO:0000313" key="2">
    <source>
        <dbReference type="EMBL" id="ABQ29867.1"/>
    </source>
</evidence>
<keyword evidence="3" id="KW-1185">Reference proteome</keyword>
<dbReference type="AlphaFoldDB" id="A5FW85"/>
<evidence type="ECO:0000259" key="1">
    <source>
        <dbReference type="PROSITE" id="PS51186"/>
    </source>
</evidence>
<reference evidence="2 3" key="1">
    <citation type="submission" date="2007-05" db="EMBL/GenBank/DDBJ databases">
        <title>Complete sequence of chromosome of Acidiphilium cryptum JF-5.</title>
        <authorList>
            <consortium name="US DOE Joint Genome Institute"/>
            <person name="Copeland A."/>
            <person name="Lucas S."/>
            <person name="Lapidus A."/>
            <person name="Barry K."/>
            <person name="Detter J.C."/>
            <person name="Glavina del Rio T."/>
            <person name="Hammon N."/>
            <person name="Israni S."/>
            <person name="Dalin E."/>
            <person name="Tice H."/>
            <person name="Pitluck S."/>
            <person name="Sims D."/>
            <person name="Brettin T."/>
            <person name="Bruce D."/>
            <person name="Han C."/>
            <person name="Schmutz J."/>
            <person name="Larimer F."/>
            <person name="Land M."/>
            <person name="Hauser L."/>
            <person name="Kyrpides N."/>
            <person name="Kim E."/>
            <person name="Magnuson T."/>
            <person name="Richardson P."/>
        </authorList>
    </citation>
    <scope>NUCLEOTIDE SEQUENCE [LARGE SCALE GENOMIC DNA]</scope>
    <source>
        <strain evidence="2 3">JF-5</strain>
    </source>
</reference>
<dbReference type="GO" id="GO:0016747">
    <property type="term" value="F:acyltransferase activity, transferring groups other than amino-acyl groups"/>
    <property type="evidence" value="ECO:0007669"/>
    <property type="project" value="InterPro"/>
</dbReference>
<gene>
    <name evidence="2" type="ordered locus">Acry_0646</name>
</gene>
<dbReference type="RefSeq" id="WP_011941667.1">
    <property type="nucleotide sequence ID" value="NC_009484.1"/>
</dbReference>
<dbReference type="InterPro" id="IPR000182">
    <property type="entry name" value="GNAT_dom"/>
</dbReference>
<dbReference type="eggNOG" id="COG0456">
    <property type="taxonomic scope" value="Bacteria"/>
</dbReference>
<proteinExistence type="predicted"/>
<dbReference type="SUPFAM" id="SSF55729">
    <property type="entry name" value="Acyl-CoA N-acyltransferases (Nat)"/>
    <property type="match status" value="1"/>
</dbReference>
<dbReference type="KEGG" id="acr:Acry_0646"/>
<dbReference type="Proteomes" id="UP000000245">
    <property type="component" value="Chromosome"/>
</dbReference>
<protein>
    <submittedName>
        <fullName evidence="2">GCN5-related N-acetyltransferase</fullName>
    </submittedName>
</protein>
<evidence type="ECO:0000313" key="3">
    <source>
        <dbReference type="Proteomes" id="UP000000245"/>
    </source>
</evidence>
<feature type="domain" description="N-acetyltransferase" evidence="1">
    <location>
        <begin position="8"/>
        <end position="146"/>
    </location>
</feature>
<accession>A5FW85</accession>
<dbReference type="STRING" id="349163.Acry_0646"/>
<dbReference type="CDD" id="cd04301">
    <property type="entry name" value="NAT_SF"/>
    <property type="match status" value="1"/>
</dbReference>
<dbReference type="HOGENOM" id="CLU_013985_34_2_5"/>
<dbReference type="Pfam" id="PF00583">
    <property type="entry name" value="Acetyltransf_1"/>
    <property type="match status" value="1"/>
</dbReference>
<name>A5FW85_ACICJ</name>
<dbReference type="Gene3D" id="3.40.630.30">
    <property type="match status" value="1"/>
</dbReference>
<organism evidence="2 3">
    <name type="scientific">Acidiphilium cryptum (strain JF-5)</name>
    <dbReference type="NCBI Taxonomy" id="349163"/>
    <lineage>
        <taxon>Bacteria</taxon>
        <taxon>Pseudomonadati</taxon>
        <taxon>Pseudomonadota</taxon>
        <taxon>Alphaproteobacteria</taxon>
        <taxon>Acetobacterales</taxon>
        <taxon>Acidocellaceae</taxon>
        <taxon>Acidiphilium</taxon>
    </lineage>
</organism>
<dbReference type="InterPro" id="IPR016181">
    <property type="entry name" value="Acyl_CoA_acyltransferase"/>
</dbReference>